<evidence type="ECO:0000256" key="14">
    <source>
        <dbReference type="ARBA" id="ARBA00023170"/>
    </source>
</evidence>
<reference evidence="23 24" key="1">
    <citation type="journal article" date="2020" name="Nat. Commun.">
        <title>Donkey genomes provide new insights into domestication and selection for coat color.</title>
        <authorList>
            <person name="Wang"/>
            <person name="C."/>
            <person name="Li"/>
            <person name="H."/>
            <person name="Guo"/>
            <person name="Y."/>
            <person name="Huang"/>
            <person name="J."/>
            <person name="Sun"/>
            <person name="Y."/>
            <person name="Min"/>
            <person name="J."/>
            <person name="Wang"/>
            <person name="J."/>
            <person name="Fang"/>
            <person name="X."/>
            <person name="Zhao"/>
            <person name="Z."/>
            <person name="Wang"/>
            <person name="S."/>
            <person name="Zhang"/>
            <person name="Y."/>
            <person name="Liu"/>
            <person name="Q."/>
            <person name="Jiang"/>
            <person name="Q."/>
            <person name="Wang"/>
            <person name="X."/>
            <person name="Guo"/>
            <person name="Y."/>
            <person name="Yang"/>
            <person name="C."/>
            <person name="Wang"/>
            <person name="Y."/>
            <person name="Tian"/>
            <person name="F."/>
            <person name="Zhuang"/>
            <person name="G."/>
            <person name="Fan"/>
            <person name="Y."/>
            <person name="Gao"/>
            <person name="Q."/>
            <person name="Li"/>
            <person name="Y."/>
            <person name="Ju"/>
            <person name="Z."/>
            <person name="Li"/>
            <person name="J."/>
            <person name="Li"/>
            <person name="R."/>
            <person name="Hou"/>
            <person name="M."/>
            <person name="Yang"/>
            <person name="G."/>
            <person name="Liu"/>
            <person name="G."/>
            <person name="Liu"/>
            <person name="W."/>
            <person name="Guo"/>
            <person name="J."/>
            <person name="Pan"/>
            <person name="S."/>
            <person name="Fan"/>
            <person name="G."/>
            <person name="Zhang"/>
            <person name="W."/>
            <person name="Zhang"/>
            <person name="R."/>
            <person name="Yu"/>
            <person name="J."/>
            <person name="Zhang"/>
            <person name="X."/>
            <person name="Yin"/>
            <person name="Q."/>
            <person name="Ji"/>
            <person name="C."/>
            <person name="Jin"/>
            <person name="Y."/>
            <person name="Yue"/>
            <person name="G."/>
            <person name="Liu"/>
            <person name="M."/>
            <person name="Xu"/>
            <person name="J."/>
            <person name="Liu"/>
            <person name="S."/>
            <person name="Jordana"/>
            <person name="J."/>
            <person name="Noce"/>
            <person name="A."/>
            <person name="Amills"/>
            <person name="M."/>
            <person name="Wu"/>
            <person name="D.D."/>
            <person name="Li"/>
            <person name="S."/>
            <person name="Zhou"/>
            <person name="X. and Zhong"/>
            <person name="J."/>
        </authorList>
    </citation>
    <scope>NUCLEOTIDE SEQUENCE [LARGE SCALE GENOMIC DNA]</scope>
</reference>
<keyword evidence="4 18" id="KW-0812">Transmembrane</keyword>
<keyword evidence="14 18" id="KW-0675">Receptor</keyword>
<dbReference type="InterPro" id="IPR013519">
    <property type="entry name" value="Int_alpha_beta-p"/>
</dbReference>
<keyword evidence="9 18" id="KW-0130">Cell adhesion</keyword>
<protein>
    <recommendedName>
        <fullName evidence="16">Integrin alpha-7</fullName>
    </recommendedName>
</protein>
<feature type="domain" description="Integrin alpha first immunoglubulin-like" evidence="20">
    <location>
        <begin position="518"/>
        <end position="682"/>
    </location>
</feature>
<dbReference type="GO" id="GO:0008305">
    <property type="term" value="C:integrin complex"/>
    <property type="evidence" value="ECO:0007669"/>
    <property type="project" value="InterPro"/>
</dbReference>
<feature type="region of interest" description="Disordered" evidence="19">
    <location>
        <begin position="953"/>
        <end position="985"/>
    </location>
</feature>
<dbReference type="FunFam" id="2.130.10.130:FF:000002">
    <property type="entry name" value="integrin alpha-6 isoform X2"/>
    <property type="match status" value="1"/>
</dbReference>
<dbReference type="Gene3D" id="2.130.10.130">
    <property type="entry name" value="Integrin alpha, N-terminal"/>
    <property type="match status" value="1"/>
</dbReference>
<dbReference type="Pfam" id="PF20806">
    <property type="entry name" value="Integrin_A_Ig_3"/>
    <property type="match status" value="1"/>
</dbReference>
<feature type="repeat" description="FG-GAP" evidence="17">
    <location>
        <begin position="297"/>
        <end position="352"/>
    </location>
</feature>
<keyword evidence="8" id="KW-0106">Calcium</keyword>
<comment type="similarity">
    <text evidence="2 18">Belongs to the integrin alpha chain family.</text>
</comment>
<dbReference type="GO" id="GO:0046872">
    <property type="term" value="F:metal ion binding"/>
    <property type="evidence" value="ECO:0007669"/>
    <property type="project" value="UniProtKB-KW"/>
</dbReference>
<dbReference type="GeneTree" id="ENSGT00940000159891"/>
<feature type="transmembrane region" description="Helical" evidence="18">
    <location>
        <begin position="1085"/>
        <end position="1107"/>
    </location>
</feature>
<accession>A0A8C4KXM6</accession>
<feature type="repeat" description="FG-GAP" evidence="17">
    <location>
        <begin position="353"/>
        <end position="414"/>
    </location>
</feature>
<keyword evidence="6" id="KW-0732">Signal</keyword>
<dbReference type="InterPro" id="IPR018184">
    <property type="entry name" value="Integrin_alpha_C_CS"/>
</dbReference>
<dbReference type="GO" id="GO:0007229">
    <property type="term" value="P:integrin-mediated signaling pathway"/>
    <property type="evidence" value="ECO:0007669"/>
    <property type="project" value="UniProtKB-KW"/>
</dbReference>
<feature type="region of interest" description="Disordered" evidence="19">
    <location>
        <begin position="1141"/>
        <end position="1165"/>
    </location>
</feature>
<feature type="repeat" description="FG-GAP" evidence="17">
    <location>
        <begin position="474"/>
        <end position="533"/>
    </location>
</feature>
<dbReference type="GO" id="GO:0050900">
    <property type="term" value="P:leukocyte migration"/>
    <property type="evidence" value="ECO:0007669"/>
    <property type="project" value="TreeGrafter"/>
</dbReference>
<dbReference type="PROSITE" id="PS00242">
    <property type="entry name" value="INTEGRIN_ALPHA"/>
    <property type="match status" value="1"/>
</dbReference>
<keyword evidence="11 18" id="KW-0401">Integrin</keyword>
<evidence type="ECO:0000256" key="6">
    <source>
        <dbReference type="ARBA" id="ARBA00022729"/>
    </source>
</evidence>
<dbReference type="Gene3D" id="2.60.40.1530">
    <property type="entry name" value="ntegrin, alpha v. Chain A, domain 4"/>
    <property type="match status" value="1"/>
</dbReference>
<dbReference type="FunFam" id="2.60.40.1530:FF:000001">
    <property type="entry name" value="Integrin subunit alpha 7"/>
    <property type="match status" value="1"/>
</dbReference>
<dbReference type="SMART" id="SM00191">
    <property type="entry name" value="Int_alpha"/>
    <property type="match status" value="5"/>
</dbReference>
<feature type="compositionally biased region" description="Basic and acidic residues" evidence="19">
    <location>
        <begin position="953"/>
        <end position="975"/>
    </location>
</feature>
<keyword evidence="10 18" id="KW-1133">Transmembrane helix</keyword>
<keyword evidence="7" id="KW-0677">Repeat</keyword>
<evidence type="ECO:0000256" key="7">
    <source>
        <dbReference type="ARBA" id="ARBA00022737"/>
    </source>
</evidence>
<dbReference type="InterPro" id="IPR048286">
    <property type="entry name" value="Integrin_alpha_Ig-like_3"/>
</dbReference>
<dbReference type="InterPro" id="IPR048285">
    <property type="entry name" value="Integrin_alpha_Ig-like_2"/>
</dbReference>
<dbReference type="PANTHER" id="PTHR23220:SF90">
    <property type="entry name" value="INTEGRIN ALPHA-7"/>
    <property type="match status" value="1"/>
</dbReference>
<evidence type="ECO:0000256" key="1">
    <source>
        <dbReference type="ARBA" id="ARBA00004479"/>
    </source>
</evidence>
<feature type="compositionally biased region" description="Pro residues" evidence="19">
    <location>
        <begin position="1156"/>
        <end position="1165"/>
    </location>
</feature>
<evidence type="ECO:0000256" key="2">
    <source>
        <dbReference type="ARBA" id="ARBA00008054"/>
    </source>
</evidence>
<evidence type="ECO:0000256" key="11">
    <source>
        <dbReference type="ARBA" id="ARBA00023037"/>
    </source>
</evidence>
<keyword evidence="12 18" id="KW-0472">Membrane</keyword>
<dbReference type="FunFam" id="1.20.5.930:FF:000001">
    <property type="entry name" value="Integrin subunit alpha V"/>
    <property type="match status" value="1"/>
</dbReference>
<evidence type="ECO:0000259" key="22">
    <source>
        <dbReference type="Pfam" id="PF20806"/>
    </source>
</evidence>
<evidence type="ECO:0000256" key="16">
    <source>
        <dbReference type="ARBA" id="ARBA00068411"/>
    </source>
</evidence>
<evidence type="ECO:0000256" key="3">
    <source>
        <dbReference type="ARBA" id="ARBA00022685"/>
    </source>
</evidence>
<evidence type="ECO:0000313" key="23">
    <source>
        <dbReference type="Ensembl" id="ENSEASP00005002827.2"/>
    </source>
</evidence>
<dbReference type="InterPro" id="IPR032695">
    <property type="entry name" value="Integrin_dom_sf"/>
</dbReference>
<evidence type="ECO:0000256" key="8">
    <source>
        <dbReference type="ARBA" id="ARBA00022837"/>
    </source>
</evidence>
<proteinExistence type="inferred from homology"/>
<feature type="domain" description="Integrin alpha third immunoglobulin-like" evidence="22">
    <location>
        <begin position="854"/>
        <end position="1072"/>
    </location>
</feature>
<dbReference type="PRINTS" id="PR01185">
    <property type="entry name" value="INTEGRINA"/>
</dbReference>
<feature type="compositionally biased region" description="Basic and acidic residues" evidence="19">
    <location>
        <begin position="1"/>
        <end position="19"/>
    </location>
</feature>
<dbReference type="GO" id="GO:0098609">
    <property type="term" value="P:cell-cell adhesion"/>
    <property type="evidence" value="ECO:0007669"/>
    <property type="project" value="TreeGrafter"/>
</dbReference>
<evidence type="ECO:0000259" key="21">
    <source>
        <dbReference type="Pfam" id="PF20805"/>
    </source>
</evidence>
<organism evidence="23 24">
    <name type="scientific">Equus asinus</name>
    <name type="common">Donkey</name>
    <name type="synonym">Equus africanus asinus</name>
    <dbReference type="NCBI Taxonomy" id="9793"/>
    <lineage>
        <taxon>Eukaryota</taxon>
        <taxon>Metazoa</taxon>
        <taxon>Chordata</taxon>
        <taxon>Craniata</taxon>
        <taxon>Vertebrata</taxon>
        <taxon>Euteleostomi</taxon>
        <taxon>Mammalia</taxon>
        <taxon>Eutheria</taxon>
        <taxon>Laurasiatheria</taxon>
        <taxon>Perissodactyla</taxon>
        <taxon>Equidae</taxon>
        <taxon>Equus</taxon>
    </lineage>
</organism>
<dbReference type="Proteomes" id="UP000694387">
    <property type="component" value="Chromosome 22"/>
</dbReference>
<dbReference type="InterPro" id="IPR013517">
    <property type="entry name" value="FG-GAP"/>
</dbReference>
<dbReference type="InterPro" id="IPR000413">
    <property type="entry name" value="Integrin_alpha"/>
</dbReference>
<dbReference type="AlphaFoldDB" id="A0A8C4KXM6"/>
<dbReference type="SUPFAM" id="SSF69318">
    <property type="entry name" value="Integrin alpha N-terminal domain"/>
    <property type="match status" value="1"/>
</dbReference>
<keyword evidence="24" id="KW-1185">Reference proteome</keyword>
<dbReference type="SUPFAM" id="SSF69179">
    <property type="entry name" value="Integrin domains"/>
    <property type="match status" value="3"/>
</dbReference>
<dbReference type="Gene3D" id="1.20.5.930">
    <property type="entry name" value="Bicelle-embedded integrin alpha(iib) transmembrane segment"/>
    <property type="match status" value="1"/>
</dbReference>
<evidence type="ECO:0000256" key="9">
    <source>
        <dbReference type="ARBA" id="ARBA00022889"/>
    </source>
</evidence>
<feature type="region of interest" description="Disordered" evidence="19">
    <location>
        <begin position="1"/>
        <end position="24"/>
    </location>
</feature>
<dbReference type="Pfam" id="PF01839">
    <property type="entry name" value="FG-GAP"/>
    <property type="match status" value="2"/>
</dbReference>
<dbReference type="Gene3D" id="2.60.40.1460">
    <property type="entry name" value="Integrin domains. Chain A, domain 2"/>
    <property type="match status" value="1"/>
</dbReference>
<feature type="domain" description="Integrin alpha second immunoglobulin-like" evidence="21">
    <location>
        <begin position="684"/>
        <end position="848"/>
    </location>
</feature>
<name>A0A8C4KXM6_EQUAS</name>
<comment type="subcellular location">
    <subcellularLocation>
        <location evidence="1 18">Membrane</location>
        <topology evidence="1 18">Single-pass type I membrane protein</topology>
    </subcellularLocation>
</comment>
<sequence length="1165" mass="126511">MGRPLKHLEDSETRDHRPASGDLGLPARANFLALAGSARGVRPMAGTSGRDPWGALGICYLLGSLLAGLLSPRAVAFNLDVMGALLKEGEPDSLFGFSVALHRQLQPRPQSWLLVGAPQALALPGQQANRTGGLFACPLSLEETDCYRVDIDRGADVQKESKENQWLGVSVRSQGPGGKIVTCAHRYEARQRVDQMLETRDVIGRCFVLSQDLAIRDELDGGEWKFCEGRPQGHEQFGFCQQGTAAAFSPDSHYLLFGAPGTYNWKGTARVELCAQGSADLAHLDDGPYEAGGEKEQDPRLIPVPANSYFGFSIDSGKGLVRAEELSFVAGAPRANHTGAVVILRKDSASRLVPEVTLFGERLTSGFGYSLAVADLNNDGWTDLVVGAPYFFERQEELGGAVYVYLNQGGHWAEVSPLRLCGSPDSMFGISLAVLGDLNQDGFPDIAVGAPFDGHGKVFIYHGSSLGVVVKPSQVLEGEAVGIKSFGYSLSGGLDVDGNHYPDLLVGSLADTAVLFRARPVLHVSHEVFIAPRTIDLEQPNCAGGHSVCVDLRVCFSYIAAPSSYSPIVALDYVLDGDTDRRLRGQVPRVTFLSRGPDDPKHQASGTVWLKHQHDRVCGDTLFQLQENVKDKLRAIVVTLSYSLQTPRLRRQAVGQGLPPVAPILSAHQPSTQRAEIHFLKQGCGEDKICQSNLQLVHARFCARVSDTEFQPLPMDADGTTALFALSGQPVIGLELKVTNLPSDPAQPQADGDDAHEAQLLVTLPASLHYSGVRALDPAEKPLCLSNENASHVECELGNPMKRGAQVTFYLILSTSGITIETTELEVELLLATISEQELHPVSARARVFIELPLSITGVAIPQQLFFSGVVRGESAMQSERDVGSKVKYEVTVSNQGQSLNTLGSAFLNIMWPHEIANGKWLLYPMRVELEGGQGPGQKGLCSPRPNILHLDVDSRDRRRRELERPEQQEPREPPEPSTSWWPVSSAEKKKNVTLDCARGTANCVVFSCPLYSFDRAAVLHVWGRLWNSTFLEEYSAVKSLEVIVRANITVKSSIKNLLLRDASTVIPVMVYLDPVAVVAEGVPWWVILLAVLAGLLVLALLVLLLWKCGFFHRSSQSSSFPTNYYRARLAVQPSAMEVGGPGTVGWDSSSGRGTPRPPYPSTTR</sequence>
<keyword evidence="15" id="KW-0325">Glycoprotein</keyword>
<dbReference type="GO" id="GO:0007160">
    <property type="term" value="P:cell-matrix adhesion"/>
    <property type="evidence" value="ECO:0007669"/>
    <property type="project" value="TreeGrafter"/>
</dbReference>
<evidence type="ECO:0000256" key="13">
    <source>
        <dbReference type="ARBA" id="ARBA00023157"/>
    </source>
</evidence>
<evidence type="ECO:0000256" key="4">
    <source>
        <dbReference type="ARBA" id="ARBA00022692"/>
    </source>
</evidence>
<keyword evidence="5" id="KW-0479">Metal-binding</keyword>
<evidence type="ECO:0000313" key="24">
    <source>
        <dbReference type="Proteomes" id="UP000694387"/>
    </source>
</evidence>
<dbReference type="Gene3D" id="2.60.40.1510">
    <property type="entry name" value="ntegrin, alpha v. Chain A, domain 3"/>
    <property type="match status" value="1"/>
</dbReference>
<dbReference type="GO" id="GO:0033627">
    <property type="term" value="P:cell adhesion mediated by integrin"/>
    <property type="evidence" value="ECO:0007669"/>
    <property type="project" value="TreeGrafter"/>
</dbReference>
<dbReference type="FunFam" id="2.60.40.1460:FF:000003">
    <property type="entry name" value="Integrin subunit alpha 7"/>
    <property type="match status" value="1"/>
</dbReference>
<dbReference type="PANTHER" id="PTHR23220">
    <property type="entry name" value="INTEGRIN ALPHA"/>
    <property type="match status" value="1"/>
</dbReference>
<dbReference type="PROSITE" id="PS51470">
    <property type="entry name" value="FG_GAP"/>
    <property type="match status" value="5"/>
</dbReference>
<evidence type="ECO:0000256" key="12">
    <source>
        <dbReference type="ARBA" id="ARBA00023136"/>
    </source>
</evidence>
<evidence type="ECO:0000256" key="10">
    <source>
        <dbReference type="ARBA" id="ARBA00022989"/>
    </source>
</evidence>
<feature type="repeat" description="FG-GAP" evidence="17">
    <location>
        <begin position="415"/>
        <end position="470"/>
    </location>
</feature>
<keyword evidence="13" id="KW-1015">Disulfide bond</keyword>
<reference evidence="23" key="2">
    <citation type="submission" date="2025-08" db="UniProtKB">
        <authorList>
            <consortium name="Ensembl"/>
        </authorList>
    </citation>
    <scope>IDENTIFICATION</scope>
</reference>
<gene>
    <name evidence="23" type="primary">ITGA7</name>
</gene>
<dbReference type="Ensembl" id="ENSEAST00005003094.2">
    <property type="protein sequence ID" value="ENSEASP00005002827.2"/>
    <property type="gene ID" value="ENSEASG00005001934.2"/>
</dbReference>
<dbReference type="GO" id="GO:0009897">
    <property type="term" value="C:external side of plasma membrane"/>
    <property type="evidence" value="ECO:0007669"/>
    <property type="project" value="TreeGrafter"/>
</dbReference>
<evidence type="ECO:0000259" key="20">
    <source>
        <dbReference type="Pfam" id="PF08441"/>
    </source>
</evidence>
<dbReference type="FunFam" id="2.60.40.1510:FF:000002">
    <property type="entry name" value="integrin alpha-6 isoform X2"/>
    <property type="match status" value="1"/>
</dbReference>
<reference evidence="23" key="3">
    <citation type="submission" date="2025-09" db="UniProtKB">
        <authorList>
            <consortium name="Ensembl"/>
        </authorList>
    </citation>
    <scope>IDENTIFICATION</scope>
</reference>
<evidence type="ECO:0000256" key="17">
    <source>
        <dbReference type="PROSITE-ProRule" id="PRU00803"/>
    </source>
</evidence>
<feature type="repeat" description="FG-GAP" evidence="17">
    <location>
        <begin position="78"/>
        <end position="146"/>
    </location>
</feature>
<dbReference type="Pfam" id="PF08441">
    <property type="entry name" value="Integrin_A_Ig_1"/>
    <property type="match status" value="1"/>
</dbReference>
<dbReference type="GO" id="GO:0005178">
    <property type="term" value="F:integrin binding"/>
    <property type="evidence" value="ECO:0007669"/>
    <property type="project" value="TreeGrafter"/>
</dbReference>
<evidence type="ECO:0000256" key="19">
    <source>
        <dbReference type="SAM" id="MobiDB-lite"/>
    </source>
</evidence>
<evidence type="ECO:0000256" key="15">
    <source>
        <dbReference type="ARBA" id="ARBA00023180"/>
    </source>
</evidence>
<evidence type="ECO:0000256" key="18">
    <source>
        <dbReference type="RuleBase" id="RU003762"/>
    </source>
</evidence>
<keyword evidence="3" id="KW-0165">Cleavage on pair of basic residues</keyword>
<dbReference type="InterPro" id="IPR013649">
    <property type="entry name" value="Integrin_alpha_Ig-like_1"/>
</dbReference>
<dbReference type="InterPro" id="IPR028994">
    <property type="entry name" value="Integrin_alpha_N"/>
</dbReference>
<evidence type="ECO:0000256" key="5">
    <source>
        <dbReference type="ARBA" id="ARBA00022723"/>
    </source>
</evidence>
<dbReference type="Pfam" id="PF20805">
    <property type="entry name" value="Integrin_A_Ig_2"/>
    <property type="match status" value="1"/>
</dbReference>